<proteinExistence type="predicted"/>
<evidence type="ECO:0000313" key="2">
    <source>
        <dbReference type="Proteomes" id="UP001454036"/>
    </source>
</evidence>
<evidence type="ECO:0000313" key="1">
    <source>
        <dbReference type="EMBL" id="GAA0174545.1"/>
    </source>
</evidence>
<dbReference type="Proteomes" id="UP001454036">
    <property type="component" value="Unassembled WGS sequence"/>
</dbReference>
<gene>
    <name evidence="1" type="ORF">LIER_27916</name>
</gene>
<comment type="caution">
    <text evidence="1">The sequence shown here is derived from an EMBL/GenBank/DDBJ whole genome shotgun (WGS) entry which is preliminary data.</text>
</comment>
<dbReference type="EMBL" id="BAABME010009121">
    <property type="protein sequence ID" value="GAA0174545.1"/>
    <property type="molecule type" value="Genomic_DNA"/>
</dbReference>
<sequence>MENVTTFRWTTFLLQSRLSESKLQPISLWFLLKSQLARKRERLLQQPRYLFLSYDGRYLELPYRLLNLEVTREAPWNTRRFHLHAMKPFLNKKVTARYAPLKDPFVSFAQSAKHMNEALNGAYVLAKRADRLTR</sequence>
<name>A0AAV3RHC3_LITER</name>
<protein>
    <submittedName>
        <fullName evidence="1">Uncharacterized protein</fullName>
    </submittedName>
</protein>
<accession>A0AAV3RHC3</accession>
<reference evidence="1 2" key="1">
    <citation type="submission" date="2024-01" db="EMBL/GenBank/DDBJ databases">
        <title>The complete chloroplast genome sequence of Lithospermum erythrorhizon: insights into the phylogenetic relationship among Boraginaceae species and the maternal lineages of purple gromwells.</title>
        <authorList>
            <person name="Okada T."/>
            <person name="Watanabe K."/>
        </authorList>
    </citation>
    <scope>NUCLEOTIDE SEQUENCE [LARGE SCALE GENOMIC DNA]</scope>
</reference>
<keyword evidence="2" id="KW-1185">Reference proteome</keyword>
<dbReference type="AlphaFoldDB" id="A0AAV3RHC3"/>
<organism evidence="1 2">
    <name type="scientific">Lithospermum erythrorhizon</name>
    <name type="common">Purple gromwell</name>
    <name type="synonym">Lithospermum officinale var. erythrorhizon</name>
    <dbReference type="NCBI Taxonomy" id="34254"/>
    <lineage>
        <taxon>Eukaryota</taxon>
        <taxon>Viridiplantae</taxon>
        <taxon>Streptophyta</taxon>
        <taxon>Embryophyta</taxon>
        <taxon>Tracheophyta</taxon>
        <taxon>Spermatophyta</taxon>
        <taxon>Magnoliopsida</taxon>
        <taxon>eudicotyledons</taxon>
        <taxon>Gunneridae</taxon>
        <taxon>Pentapetalae</taxon>
        <taxon>asterids</taxon>
        <taxon>lamiids</taxon>
        <taxon>Boraginales</taxon>
        <taxon>Boraginaceae</taxon>
        <taxon>Boraginoideae</taxon>
        <taxon>Lithospermeae</taxon>
        <taxon>Lithospermum</taxon>
    </lineage>
</organism>